<dbReference type="EMBL" id="JAJSOF020000003">
    <property type="protein sequence ID" value="KAJ4450249.1"/>
    <property type="molecule type" value="Genomic_DNA"/>
</dbReference>
<proteinExistence type="predicted"/>
<accession>A0ABQ8TU73</accession>
<reference evidence="3 4" key="1">
    <citation type="journal article" date="2022" name="Allergy">
        <title>Genome assembly and annotation of Periplaneta americana reveal a comprehensive cockroach allergen profile.</title>
        <authorList>
            <person name="Wang L."/>
            <person name="Xiong Q."/>
            <person name="Saelim N."/>
            <person name="Wang L."/>
            <person name="Nong W."/>
            <person name="Wan A.T."/>
            <person name="Shi M."/>
            <person name="Liu X."/>
            <person name="Cao Q."/>
            <person name="Hui J.H.L."/>
            <person name="Sookrung N."/>
            <person name="Leung T.F."/>
            <person name="Tungtrongchitr A."/>
            <person name="Tsui S.K.W."/>
        </authorList>
    </citation>
    <scope>NUCLEOTIDE SEQUENCE [LARGE SCALE GENOMIC DNA]</scope>
    <source>
        <strain evidence="3">PWHHKU_190912</strain>
    </source>
</reference>
<dbReference type="PANTHER" id="PTHR46599:SF3">
    <property type="entry name" value="PIGGYBAC TRANSPOSABLE ELEMENT-DERIVED PROTEIN 4"/>
    <property type="match status" value="1"/>
</dbReference>
<feature type="transmembrane region" description="Helical" evidence="1">
    <location>
        <begin position="67"/>
        <end position="83"/>
    </location>
</feature>
<protein>
    <recommendedName>
        <fullName evidence="2">PiggyBac transposable element-derived protein domain-containing protein</fullName>
    </recommendedName>
</protein>
<keyword evidence="1" id="KW-1133">Transmembrane helix</keyword>
<feature type="domain" description="PiggyBac transposable element-derived protein" evidence="2">
    <location>
        <begin position="1"/>
        <end position="78"/>
    </location>
</feature>
<evidence type="ECO:0000313" key="4">
    <source>
        <dbReference type="Proteomes" id="UP001148838"/>
    </source>
</evidence>
<keyword evidence="1" id="KW-0472">Membrane</keyword>
<dbReference type="Proteomes" id="UP001148838">
    <property type="component" value="Unassembled WGS sequence"/>
</dbReference>
<sequence length="89" mass="10677">MAIRWKDKKDILLSTIHNPEMVVKNVDLKPKVVTDYNDTMGGVDHVDQHLAAYPVPRKRRKRYYKKIFFHLLELALWNFYILYTKKGRS</sequence>
<keyword evidence="1" id="KW-0812">Transmembrane</keyword>
<dbReference type="InterPro" id="IPR029526">
    <property type="entry name" value="PGBD"/>
</dbReference>
<name>A0ABQ8TU73_PERAM</name>
<evidence type="ECO:0000256" key="1">
    <source>
        <dbReference type="SAM" id="Phobius"/>
    </source>
</evidence>
<dbReference type="PANTHER" id="PTHR46599">
    <property type="entry name" value="PIGGYBAC TRANSPOSABLE ELEMENT-DERIVED PROTEIN 4"/>
    <property type="match status" value="1"/>
</dbReference>
<evidence type="ECO:0000259" key="2">
    <source>
        <dbReference type="Pfam" id="PF13843"/>
    </source>
</evidence>
<organism evidence="3 4">
    <name type="scientific">Periplaneta americana</name>
    <name type="common">American cockroach</name>
    <name type="synonym">Blatta americana</name>
    <dbReference type="NCBI Taxonomy" id="6978"/>
    <lineage>
        <taxon>Eukaryota</taxon>
        <taxon>Metazoa</taxon>
        <taxon>Ecdysozoa</taxon>
        <taxon>Arthropoda</taxon>
        <taxon>Hexapoda</taxon>
        <taxon>Insecta</taxon>
        <taxon>Pterygota</taxon>
        <taxon>Neoptera</taxon>
        <taxon>Polyneoptera</taxon>
        <taxon>Dictyoptera</taxon>
        <taxon>Blattodea</taxon>
        <taxon>Blattoidea</taxon>
        <taxon>Blattidae</taxon>
        <taxon>Blattinae</taxon>
        <taxon>Periplaneta</taxon>
    </lineage>
</organism>
<evidence type="ECO:0000313" key="3">
    <source>
        <dbReference type="EMBL" id="KAJ4450249.1"/>
    </source>
</evidence>
<comment type="caution">
    <text evidence="3">The sequence shown here is derived from an EMBL/GenBank/DDBJ whole genome shotgun (WGS) entry which is preliminary data.</text>
</comment>
<dbReference type="Pfam" id="PF13843">
    <property type="entry name" value="DDE_Tnp_1_7"/>
    <property type="match status" value="1"/>
</dbReference>
<gene>
    <name evidence="3" type="ORF">ANN_01668</name>
</gene>
<keyword evidence="4" id="KW-1185">Reference proteome</keyword>